<evidence type="ECO:0000256" key="3">
    <source>
        <dbReference type="ARBA" id="ARBA00023163"/>
    </source>
</evidence>
<protein>
    <submittedName>
        <fullName evidence="6">TetR/AcrR family transcriptional regulator</fullName>
    </submittedName>
</protein>
<evidence type="ECO:0000259" key="5">
    <source>
        <dbReference type="PROSITE" id="PS50977"/>
    </source>
</evidence>
<sequence>MNERSFTIVFLNMVNLKDNSNLDKRQLILDTAEHLIAQKGFQGLSMSKLAQEAGVAAGTIYRYFQDKNDLMEAVRMHVLQRIAHMVQHGVEDHMSLKERFVLIWKNVSTFTSTQSEVDMILNRIQYESLPIAGTRNLELERKMFYKIEALFNEGKALGIFKPLDNHLLVSLSLDVSLALARKHALGCYIVTESALEAAIDASWDAVIQH</sequence>
<dbReference type="AlphaFoldDB" id="A0A368LKG0"/>
<dbReference type="GO" id="GO:0003700">
    <property type="term" value="F:DNA-binding transcription factor activity"/>
    <property type="evidence" value="ECO:0007669"/>
    <property type="project" value="TreeGrafter"/>
</dbReference>
<keyword evidence="3" id="KW-0804">Transcription</keyword>
<feature type="domain" description="HTH tetR-type" evidence="5">
    <location>
        <begin position="22"/>
        <end position="82"/>
    </location>
</feature>
<dbReference type="InterPro" id="IPR050109">
    <property type="entry name" value="HTH-type_TetR-like_transc_reg"/>
</dbReference>
<evidence type="ECO:0000313" key="7">
    <source>
        <dbReference type="Proteomes" id="UP000252479"/>
    </source>
</evidence>
<dbReference type="RefSeq" id="WP_086960469.1">
    <property type="nucleotide sequence ID" value="NZ_AP018680.1"/>
</dbReference>
<dbReference type="InterPro" id="IPR001647">
    <property type="entry name" value="HTH_TetR"/>
</dbReference>
<feature type="DNA-binding region" description="H-T-H motif" evidence="4">
    <location>
        <begin position="45"/>
        <end position="64"/>
    </location>
</feature>
<dbReference type="InterPro" id="IPR054422">
    <property type="entry name" value="TetR-like_HI_0893_C"/>
</dbReference>
<keyword evidence="2 4" id="KW-0238">DNA-binding</keyword>
<dbReference type="Pfam" id="PF00440">
    <property type="entry name" value="TetR_N"/>
    <property type="match status" value="1"/>
</dbReference>
<dbReference type="EMBL" id="QPGL01000001">
    <property type="protein sequence ID" value="RCS72276.1"/>
    <property type="molecule type" value="Genomic_DNA"/>
</dbReference>
<accession>A0A368LKG0</accession>
<gene>
    <name evidence="6" type="ORF">CIK83_00865</name>
</gene>
<dbReference type="PANTHER" id="PTHR30055">
    <property type="entry name" value="HTH-TYPE TRANSCRIPTIONAL REGULATOR RUTR"/>
    <property type="match status" value="1"/>
</dbReference>
<dbReference type="FunFam" id="1.10.10.60:FF:000141">
    <property type="entry name" value="TetR family transcriptional regulator"/>
    <property type="match status" value="1"/>
</dbReference>
<dbReference type="InterPro" id="IPR009057">
    <property type="entry name" value="Homeodomain-like_sf"/>
</dbReference>
<dbReference type="GeneID" id="303187445"/>
<dbReference type="PANTHER" id="PTHR30055:SF207">
    <property type="entry name" value="HTH-TYPE TRANSCRIPTIONAL REPRESSOR FATR"/>
    <property type="match status" value="1"/>
</dbReference>
<name>A0A368LKG0_9VIBR</name>
<evidence type="ECO:0000256" key="2">
    <source>
        <dbReference type="ARBA" id="ARBA00023125"/>
    </source>
</evidence>
<dbReference type="GO" id="GO:0000976">
    <property type="term" value="F:transcription cis-regulatory region binding"/>
    <property type="evidence" value="ECO:0007669"/>
    <property type="project" value="TreeGrafter"/>
</dbReference>
<evidence type="ECO:0000313" key="6">
    <source>
        <dbReference type="EMBL" id="RCS72276.1"/>
    </source>
</evidence>
<dbReference type="Proteomes" id="UP000252479">
    <property type="component" value="Unassembled WGS sequence"/>
</dbReference>
<proteinExistence type="predicted"/>
<dbReference type="CDD" id="cd00093">
    <property type="entry name" value="HTH_XRE"/>
    <property type="match status" value="1"/>
</dbReference>
<keyword evidence="1" id="KW-0805">Transcription regulation</keyword>
<dbReference type="InterPro" id="IPR023772">
    <property type="entry name" value="DNA-bd_HTH_TetR-type_CS"/>
</dbReference>
<dbReference type="PRINTS" id="PR00455">
    <property type="entry name" value="HTHTETR"/>
</dbReference>
<dbReference type="OrthoDB" id="63332at2"/>
<evidence type="ECO:0000256" key="4">
    <source>
        <dbReference type="PROSITE-ProRule" id="PRU00335"/>
    </source>
</evidence>
<evidence type="ECO:0000256" key="1">
    <source>
        <dbReference type="ARBA" id="ARBA00023015"/>
    </source>
</evidence>
<dbReference type="Gene3D" id="1.10.357.10">
    <property type="entry name" value="Tetracycline Repressor, domain 2"/>
    <property type="match status" value="1"/>
</dbReference>
<comment type="caution">
    <text evidence="6">The sequence shown here is derived from an EMBL/GenBank/DDBJ whole genome shotgun (WGS) entry which is preliminary data.</text>
</comment>
<dbReference type="InterPro" id="IPR001387">
    <property type="entry name" value="Cro/C1-type_HTH"/>
</dbReference>
<reference evidence="6 7" key="1">
    <citation type="journal article" date="2017" name="Elife">
        <title>Extensive horizontal gene transfer in cheese-associated bacteria.</title>
        <authorList>
            <person name="Bonham K.S."/>
            <person name="Wolfe B.E."/>
            <person name="Dutton R.J."/>
        </authorList>
    </citation>
    <scope>NUCLEOTIDE SEQUENCE [LARGE SCALE GENOMIC DNA]</scope>
    <source>
        <strain evidence="6 7">JB196</strain>
    </source>
</reference>
<dbReference type="PROSITE" id="PS01081">
    <property type="entry name" value="HTH_TETR_1"/>
    <property type="match status" value="1"/>
</dbReference>
<dbReference type="Pfam" id="PF22604">
    <property type="entry name" value="TetR_HI_0893_C"/>
    <property type="match status" value="1"/>
</dbReference>
<organism evidence="6 7">
    <name type="scientific">Vibrio casei</name>
    <dbReference type="NCBI Taxonomy" id="673372"/>
    <lineage>
        <taxon>Bacteria</taxon>
        <taxon>Pseudomonadati</taxon>
        <taxon>Pseudomonadota</taxon>
        <taxon>Gammaproteobacteria</taxon>
        <taxon>Vibrionales</taxon>
        <taxon>Vibrionaceae</taxon>
        <taxon>Vibrio</taxon>
    </lineage>
</organism>
<dbReference type="SUPFAM" id="SSF46689">
    <property type="entry name" value="Homeodomain-like"/>
    <property type="match status" value="1"/>
</dbReference>
<dbReference type="PROSITE" id="PS50977">
    <property type="entry name" value="HTH_TETR_2"/>
    <property type="match status" value="1"/>
</dbReference>
<keyword evidence="7" id="KW-1185">Reference proteome</keyword>